<dbReference type="Pfam" id="PF07237">
    <property type="entry name" value="DUF1428"/>
    <property type="match status" value="1"/>
</dbReference>
<accession>A0A368P444</accession>
<dbReference type="RefSeq" id="WP_113966634.1">
    <property type="nucleotide sequence ID" value="NZ_QNRP01000007.1"/>
</dbReference>
<dbReference type="InterPro" id="IPR011008">
    <property type="entry name" value="Dimeric_a/b-barrel"/>
</dbReference>
<name>A0A368P444_9FLAO</name>
<dbReference type="PIRSF" id="PIRSF007028">
    <property type="entry name" value="UCP007028"/>
    <property type="match status" value="1"/>
</dbReference>
<proteinExistence type="predicted"/>
<dbReference type="AlphaFoldDB" id="A0A368P444"/>
<dbReference type="InterPro" id="IPR009874">
    <property type="entry name" value="DUF1428"/>
</dbReference>
<keyword evidence="2" id="KW-1185">Reference proteome</keyword>
<gene>
    <name evidence="1" type="ORF">DU428_12345</name>
</gene>
<dbReference type="OrthoDB" id="9792392at2"/>
<reference evidence="1 2" key="1">
    <citation type="submission" date="2018-07" db="EMBL/GenBank/DDBJ databases">
        <title>Oceanihabitans testaceum sp. nov., isolated from marine sediment.</title>
        <authorList>
            <person name="Li C.-M."/>
        </authorList>
    </citation>
    <scope>NUCLEOTIDE SEQUENCE [LARGE SCALE GENOMIC DNA]</scope>
    <source>
        <strain evidence="1 2">S9-10</strain>
    </source>
</reference>
<dbReference type="SUPFAM" id="SSF54909">
    <property type="entry name" value="Dimeric alpha+beta barrel"/>
    <property type="match status" value="1"/>
</dbReference>
<dbReference type="EMBL" id="QPIG01000005">
    <property type="protein sequence ID" value="RCU56675.1"/>
    <property type="molecule type" value="Genomic_DNA"/>
</dbReference>
<dbReference type="Proteomes" id="UP000252249">
    <property type="component" value="Unassembled WGS sequence"/>
</dbReference>
<evidence type="ECO:0000313" key="1">
    <source>
        <dbReference type="EMBL" id="RCU56675.1"/>
    </source>
</evidence>
<dbReference type="Gene3D" id="3.30.70.100">
    <property type="match status" value="1"/>
</dbReference>
<evidence type="ECO:0000313" key="2">
    <source>
        <dbReference type="Proteomes" id="UP000252249"/>
    </source>
</evidence>
<organism evidence="1 2">
    <name type="scientific">Oceanihabitans sediminis</name>
    <dbReference type="NCBI Taxonomy" id="1812012"/>
    <lineage>
        <taxon>Bacteria</taxon>
        <taxon>Pseudomonadati</taxon>
        <taxon>Bacteroidota</taxon>
        <taxon>Flavobacteriia</taxon>
        <taxon>Flavobacteriales</taxon>
        <taxon>Flavobacteriaceae</taxon>
        <taxon>Oceanihabitans</taxon>
    </lineage>
</organism>
<sequence>MENYIDGFVLPVPRKYLDEYKNASRKIAEIWKEYGAIDYCEFIGDDLCLEGTKSFVEVVEVKEDEVIIFGWVLFPSKEIRDSANIKVPEDSRMAKLVAPLLDTKKLIFDGSRMVYGGFQPLE</sequence>
<protein>
    <submittedName>
        <fullName evidence="1">DUF1428 family protein</fullName>
    </submittedName>
</protein>
<comment type="caution">
    <text evidence="1">The sequence shown here is derived from an EMBL/GenBank/DDBJ whole genome shotgun (WGS) entry which is preliminary data.</text>
</comment>